<proteinExistence type="predicted"/>
<dbReference type="EMBL" id="JABEZX010000001">
    <property type="protein sequence ID" value="MBA0549056.1"/>
    <property type="molecule type" value="Genomic_DNA"/>
</dbReference>
<name>A0A7J8L9H1_9ROSI</name>
<comment type="caution">
    <text evidence="2">The sequence shown here is derived from an EMBL/GenBank/DDBJ whole genome shotgun (WGS) entry which is preliminary data.</text>
</comment>
<gene>
    <name evidence="2" type="ORF">Golob_020117</name>
</gene>
<reference evidence="2 3" key="1">
    <citation type="journal article" date="2019" name="Genome Biol. Evol.">
        <title>Insights into the evolution of the New World diploid cottons (Gossypium, subgenus Houzingenia) based on genome sequencing.</title>
        <authorList>
            <person name="Grover C.E."/>
            <person name="Arick M.A. 2nd"/>
            <person name="Thrash A."/>
            <person name="Conover J.L."/>
            <person name="Sanders W.S."/>
            <person name="Peterson D.G."/>
            <person name="Frelichowski J.E."/>
            <person name="Scheffler J.A."/>
            <person name="Scheffler B.E."/>
            <person name="Wendel J.F."/>
        </authorList>
    </citation>
    <scope>NUCLEOTIDE SEQUENCE [LARGE SCALE GENOMIC DNA]</scope>
    <source>
        <strain evidence="2">157</strain>
        <tissue evidence="2">Leaf</tissue>
    </source>
</reference>
<keyword evidence="3" id="KW-1185">Reference proteome</keyword>
<evidence type="ECO:0000256" key="1">
    <source>
        <dbReference type="SAM" id="MobiDB-lite"/>
    </source>
</evidence>
<evidence type="ECO:0000313" key="2">
    <source>
        <dbReference type="EMBL" id="MBA0549056.1"/>
    </source>
</evidence>
<evidence type="ECO:0000313" key="3">
    <source>
        <dbReference type="Proteomes" id="UP000593572"/>
    </source>
</evidence>
<feature type="region of interest" description="Disordered" evidence="1">
    <location>
        <begin position="1"/>
        <end position="23"/>
    </location>
</feature>
<organism evidence="2 3">
    <name type="scientific">Gossypium lobatum</name>
    <dbReference type="NCBI Taxonomy" id="34289"/>
    <lineage>
        <taxon>Eukaryota</taxon>
        <taxon>Viridiplantae</taxon>
        <taxon>Streptophyta</taxon>
        <taxon>Embryophyta</taxon>
        <taxon>Tracheophyta</taxon>
        <taxon>Spermatophyta</taxon>
        <taxon>Magnoliopsida</taxon>
        <taxon>eudicotyledons</taxon>
        <taxon>Gunneridae</taxon>
        <taxon>Pentapetalae</taxon>
        <taxon>rosids</taxon>
        <taxon>malvids</taxon>
        <taxon>Malvales</taxon>
        <taxon>Malvaceae</taxon>
        <taxon>Malvoideae</taxon>
        <taxon>Gossypium</taxon>
    </lineage>
</organism>
<dbReference type="AlphaFoldDB" id="A0A7J8L9H1"/>
<feature type="compositionally biased region" description="Polar residues" evidence="1">
    <location>
        <begin position="1"/>
        <end position="12"/>
    </location>
</feature>
<dbReference type="Proteomes" id="UP000593572">
    <property type="component" value="Unassembled WGS sequence"/>
</dbReference>
<protein>
    <submittedName>
        <fullName evidence="2">Uncharacterized protein</fullName>
    </submittedName>
</protein>
<feature type="non-terminal residue" evidence="2">
    <location>
        <position position="23"/>
    </location>
</feature>
<accession>A0A7J8L9H1</accession>
<sequence length="23" mass="2604">MTIEQQNASLGETNLELVTRLNE</sequence>